<name>A0A1H8J1N6_9HYPH</name>
<evidence type="ECO:0000313" key="3">
    <source>
        <dbReference type="Proteomes" id="UP000183063"/>
    </source>
</evidence>
<gene>
    <name evidence="1" type="ORF">RTCCBAU85039_2071</name>
    <name evidence="2" type="ORF">SAMN05216228_100765</name>
</gene>
<dbReference type="Pfam" id="PF11294">
    <property type="entry name" value="DUF3095"/>
    <property type="match status" value="2"/>
</dbReference>
<proteinExistence type="predicted"/>
<evidence type="ECO:0000313" key="4">
    <source>
        <dbReference type="Proteomes" id="UP000198939"/>
    </source>
</evidence>
<accession>A0A1H8J1N6</accession>
<evidence type="ECO:0000313" key="1">
    <source>
        <dbReference type="EMBL" id="SEH74012.1"/>
    </source>
</evidence>
<protein>
    <recommendedName>
        <fullName evidence="5">Adenylate cyclase</fullName>
    </recommendedName>
</protein>
<sequence length="369" mass="39918">MSGETRFRQSMQSAITAMQAGGRSMRSDHPNTPRAYSEFSRVLDPTIYEALPDDWLVGITDVVGSTSAIKSGRYEDVNYAGASVIAAVGNAWGDFDFPFVFRGDGAAFALPPQGIMTATSALRQVSAFAKANLDLALRAGLLTVGEIRANGRDVRIARYAASENATYAMFAGGGLKWAERQIKNGRYLVKPGSYTTKPDLTGLSCDWEPFLSQRGEILSLLVEPYEDRSPEAFASLAKCVLSVLDAGTRQAQPLSRNTAIAKDSARTVDLEAWPAVASNSDFRKYDDGLRLTLDCTREQIETVEAILVAAKARGEVNFGLHRQSHALMTCFVPSGKPDSHLHFLDGMGGGYAKAAEMMEANDLPLASLR</sequence>
<dbReference type="Proteomes" id="UP000198939">
    <property type="component" value="Unassembled WGS sequence"/>
</dbReference>
<evidence type="ECO:0000313" key="2">
    <source>
        <dbReference type="EMBL" id="SEN74642.1"/>
    </source>
</evidence>
<dbReference type="Proteomes" id="UP000183063">
    <property type="component" value="Unassembled WGS sequence"/>
</dbReference>
<keyword evidence="4" id="KW-1185">Reference proteome</keyword>
<dbReference type="InterPro" id="IPR021445">
    <property type="entry name" value="DUF3095"/>
</dbReference>
<reference evidence="1" key="1">
    <citation type="submission" date="2016-10" db="EMBL/GenBank/DDBJ databases">
        <authorList>
            <person name="de Groot N.N."/>
        </authorList>
    </citation>
    <scope>NUCLEOTIDE SEQUENCE [LARGE SCALE GENOMIC DNA]</scope>
    <source>
        <strain evidence="1">CCBAU85039</strain>
    </source>
</reference>
<dbReference type="EMBL" id="FOCV01000007">
    <property type="protein sequence ID" value="SEN74642.1"/>
    <property type="molecule type" value="Genomic_DNA"/>
</dbReference>
<organism evidence="1 3">
    <name type="scientific">Rhizobium tibeticum</name>
    <dbReference type="NCBI Taxonomy" id="501024"/>
    <lineage>
        <taxon>Bacteria</taxon>
        <taxon>Pseudomonadati</taxon>
        <taxon>Pseudomonadota</taxon>
        <taxon>Alphaproteobacteria</taxon>
        <taxon>Hyphomicrobiales</taxon>
        <taxon>Rhizobiaceae</taxon>
        <taxon>Rhizobium/Agrobacterium group</taxon>
        <taxon>Rhizobium</taxon>
    </lineage>
</organism>
<dbReference type="STRING" id="501024.RTCCBAU85039_2071"/>
<dbReference type="EMBL" id="FNXB01000009">
    <property type="protein sequence ID" value="SEH74012.1"/>
    <property type="molecule type" value="Genomic_DNA"/>
</dbReference>
<dbReference type="AlphaFoldDB" id="A0A1H8J1N6"/>
<reference evidence="2 4" key="3">
    <citation type="submission" date="2016-10" db="EMBL/GenBank/DDBJ databases">
        <authorList>
            <person name="Varghese N."/>
            <person name="Submissions S."/>
        </authorList>
    </citation>
    <scope>NUCLEOTIDE SEQUENCE [LARGE SCALE GENOMIC DNA]</scope>
    <source>
        <strain evidence="2 4">CGMCC 1.7071</strain>
    </source>
</reference>
<reference evidence="3" key="2">
    <citation type="submission" date="2016-10" db="EMBL/GenBank/DDBJ databases">
        <authorList>
            <person name="Wibberg D."/>
        </authorList>
    </citation>
    <scope>NUCLEOTIDE SEQUENCE [LARGE SCALE GENOMIC DNA]</scope>
</reference>
<evidence type="ECO:0008006" key="5">
    <source>
        <dbReference type="Google" id="ProtNLM"/>
    </source>
</evidence>